<dbReference type="GeneID" id="28959078"/>
<sequence>MVRRNLKLSNGNLHALAAEVYRRCPPEVVQAAEYIMQVGESNGGIGAEAKQVHMEKLRFMLH</sequence>
<reference evidence="1" key="2">
    <citation type="journal article" date="2010" name="Nature">
        <title>Comparative genomics reveals mobile pathogenicity chromosomes in Fusarium.</title>
        <authorList>
            <person name="Ma L.J."/>
            <person name="van der Does H.C."/>
            <person name="Borkovich K.A."/>
            <person name="Coleman J.J."/>
            <person name="Daboussi M.J."/>
            <person name="Di Pietro A."/>
            <person name="Dufresne M."/>
            <person name="Freitag M."/>
            <person name="Grabherr M."/>
            <person name="Henrissat B."/>
            <person name="Houterman P.M."/>
            <person name="Kang S."/>
            <person name="Shim W.B."/>
            <person name="Woloshuk C."/>
            <person name="Xie X."/>
            <person name="Xu J.R."/>
            <person name="Antoniw J."/>
            <person name="Baker S.E."/>
            <person name="Bluhm B.H."/>
            <person name="Breakspear A."/>
            <person name="Brown D.W."/>
            <person name="Butchko R.A."/>
            <person name="Chapman S."/>
            <person name="Coulson R."/>
            <person name="Coutinho P.M."/>
            <person name="Danchin E.G."/>
            <person name="Diener A."/>
            <person name="Gale L.R."/>
            <person name="Gardiner D.M."/>
            <person name="Goff S."/>
            <person name="Hammond-Kosack K.E."/>
            <person name="Hilburn K."/>
            <person name="Hua-Van A."/>
            <person name="Jonkers W."/>
            <person name="Kazan K."/>
            <person name="Kodira C.D."/>
            <person name="Koehrsen M."/>
            <person name="Kumar L."/>
            <person name="Lee Y.H."/>
            <person name="Li L."/>
            <person name="Manners J.M."/>
            <person name="Miranda-Saavedra D."/>
            <person name="Mukherjee M."/>
            <person name="Park G."/>
            <person name="Park J."/>
            <person name="Park S.Y."/>
            <person name="Proctor R.H."/>
            <person name="Regev A."/>
            <person name="Ruiz-Roldan M.C."/>
            <person name="Sain D."/>
            <person name="Sakthikumar S."/>
            <person name="Sykes S."/>
            <person name="Schwartz D.C."/>
            <person name="Turgeon B.G."/>
            <person name="Wapinski I."/>
            <person name="Yoder O."/>
            <person name="Young S."/>
            <person name="Zeng Q."/>
            <person name="Zhou S."/>
            <person name="Galagan J."/>
            <person name="Cuomo C.A."/>
            <person name="Kistler H.C."/>
            <person name="Rep M."/>
        </authorList>
    </citation>
    <scope>NUCLEOTIDE SEQUENCE [LARGE SCALE GENOMIC DNA]</scope>
    <source>
        <strain evidence="1">4287</strain>
    </source>
</reference>
<dbReference type="VEuPathDB" id="FungiDB:FOXG_18372"/>
<protein>
    <submittedName>
        <fullName evidence="1">Uncharacterized protein</fullName>
    </submittedName>
</protein>
<evidence type="ECO:0000313" key="1">
    <source>
        <dbReference type="EMBL" id="KNA98262.1"/>
    </source>
</evidence>
<dbReference type="EMBL" id="DS231697">
    <property type="protein sequence ID" value="KNA98262.1"/>
    <property type="molecule type" value="Genomic_DNA"/>
</dbReference>
<reference evidence="1" key="1">
    <citation type="submission" date="2007-04" db="EMBL/GenBank/DDBJ databases">
        <authorList>
            <consortium name="The Broad Institute Genome Sequencing Platform"/>
            <person name="Birren B."/>
            <person name="Lander E."/>
            <person name="Galagan J."/>
            <person name="Nusbaum C."/>
            <person name="Devon K."/>
            <person name="Ma L.-J."/>
            <person name="Jaffe D."/>
            <person name="Butler J."/>
            <person name="Alvarez P."/>
            <person name="Gnerre S."/>
            <person name="Grabherr M."/>
            <person name="Kleber M."/>
            <person name="Mauceli E."/>
            <person name="Brockman W."/>
            <person name="MacCallum I.A."/>
            <person name="Young S."/>
            <person name="LaButti K."/>
            <person name="DeCaprio D."/>
            <person name="Crawford M."/>
            <person name="Koehrsen M."/>
            <person name="Engels R."/>
            <person name="Montgomery P."/>
            <person name="Pearson M."/>
            <person name="Howarth C."/>
            <person name="Larson L."/>
            <person name="White J."/>
            <person name="O'Leary S."/>
            <person name="Kodira C."/>
            <person name="Zeng Q."/>
            <person name="Yandava C."/>
            <person name="Alvarado L."/>
            <person name="Kistler C."/>
            <person name="Shim W.-B."/>
            <person name="Kang S."/>
            <person name="Woloshuk C."/>
        </authorList>
    </citation>
    <scope>NUCLEOTIDE SEQUENCE</scope>
    <source>
        <strain evidence="1">4287</strain>
    </source>
</reference>
<dbReference type="AlphaFoldDB" id="A0A0J9UHE8"/>
<accession>A0A0J9UHE8</accession>
<name>A0A0J9UHE8_FUSO4</name>
<dbReference type="KEGG" id="fox:FOXG_18372"/>
<proteinExistence type="predicted"/>
<gene>
    <name evidence="1" type="ORF">FOXG_18372</name>
</gene>
<dbReference type="Proteomes" id="UP000009097">
    <property type="component" value="Unassembled WGS sequence"/>
</dbReference>
<organism evidence="1 2">
    <name type="scientific">Fusarium oxysporum f. sp. lycopersici (strain 4287 / CBS 123668 / FGSC 9935 / NRRL 34936)</name>
    <name type="common">Fusarium vascular wilt of tomato</name>
    <dbReference type="NCBI Taxonomy" id="426428"/>
    <lineage>
        <taxon>Eukaryota</taxon>
        <taxon>Fungi</taxon>
        <taxon>Dikarya</taxon>
        <taxon>Ascomycota</taxon>
        <taxon>Pezizomycotina</taxon>
        <taxon>Sordariomycetes</taxon>
        <taxon>Hypocreomycetidae</taxon>
        <taxon>Hypocreales</taxon>
        <taxon>Nectriaceae</taxon>
        <taxon>Fusarium</taxon>
        <taxon>Fusarium oxysporum species complex</taxon>
    </lineage>
</organism>
<dbReference type="RefSeq" id="XP_018236308.1">
    <property type="nucleotide sequence ID" value="XM_018398445.1"/>
</dbReference>
<evidence type="ECO:0000313" key="2">
    <source>
        <dbReference type="Proteomes" id="UP000009097"/>
    </source>
</evidence>